<gene>
    <name evidence="5" type="ORF">FLB61_03610</name>
</gene>
<dbReference type="Proteomes" id="UP000779049">
    <property type="component" value="Unassembled WGS sequence"/>
</dbReference>
<evidence type="ECO:0000313" key="5">
    <source>
        <dbReference type="EMBL" id="MBY0758194.1"/>
    </source>
</evidence>
<organism evidence="5 6">
    <name type="scientific">Sellimonas caecigallum</name>
    <dbReference type="NCBI Taxonomy" id="2592333"/>
    <lineage>
        <taxon>Bacteria</taxon>
        <taxon>Bacillati</taxon>
        <taxon>Bacillota</taxon>
        <taxon>Clostridia</taxon>
        <taxon>Lachnospirales</taxon>
        <taxon>Lachnospiraceae</taxon>
        <taxon>Sellimonas</taxon>
    </lineage>
</organism>
<dbReference type="EMBL" id="VIRV01000003">
    <property type="protein sequence ID" value="MBY0758194.1"/>
    <property type="molecule type" value="Genomic_DNA"/>
</dbReference>
<evidence type="ECO:0000259" key="4">
    <source>
        <dbReference type="PROSITE" id="PS50932"/>
    </source>
</evidence>
<sequence length="341" mass="38552">MATIREIAEMAGVSVTTVSRVLNFDDTLNVQDETKRRVFEAADRLEYHIKDRKKRKKKLKLGIFCSYSPEEELEDTFYLSLRIAAEKKIEREGFQKIQIGREICPEDAAKIDGIICLGTFSESTVQKIRDLDRPAVFIDAKGDQELFDSVVVNLTHSVKKVLDYLVEEGHERIAFIGGSDIDSDGKELEDARMPIYCSYMEKKGFLHEDYIRIGGFTPKYGYQLGKELLALKERPTAIFCANDSLAVGCYKAIQEAGLQIPEDISVVGFNDSSMAKYLVPPLTTVHIPMNFMGERAVEVLSERISTNRETSMCIAVSARLVIRESVSKVKQKTEIRIDRGR</sequence>
<name>A0ABS7L592_9FIRM</name>
<dbReference type="PANTHER" id="PTHR30146">
    <property type="entry name" value="LACI-RELATED TRANSCRIPTIONAL REPRESSOR"/>
    <property type="match status" value="1"/>
</dbReference>
<keyword evidence="3" id="KW-0804">Transcription</keyword>
<keyword evidence="2 5" id="KW-0238">DNA-binding</keyword>
<dbReference type="PROSITE" id="PS00356">
    <property type="entry name" value="HTH_LACI_1"/>
    <property type="match status" value="1"/>
</dbReference>
<dbReference type="InterPro" id="IPR010982">
    <property type="entry name" value="Lambda_DNA-bd_dom_sf"/>
</dbReference>
<keyword evidence="1" id="KW-0805">Transcription regulation</keyword>
<dbReference type="Gene3D" id="1.10.260.40">
    <property type="entry name" value="lambda repressor-like DNA-binding domains"/>
    <property type="match status" value="1"/>
</dbReference>
<dbReference type="Gene3D" id="3.40.50.2300">
    <property type="match status" value="2"/>
</dbReference>
<dbReference type="SMART" id="SM00354">
    <property type="entry name" value="HTH_LACI"/>
    <property type="match status" value="1"/>
</dbReference>
<dbReference type="SUPFAM" id="SSF47413">
    <property type="entry name" value="lambda repressor-like DNA-binding domains"/>
    <property type="match status" value="1"/>
</dbReference>
<proteinExistence type="predicted"/>
<dbReference type="PANTHER" id="PTHR30146:SF149">
    <property type="entry name" value="HTH-TYPE TRANSCRIPTIONAL REGULATOR EBGR"/>
    <property type="match status" value="1"/>
</dbReference>
<dbReference type="CDD" id="cd01544">
    <property type="entry name" value="PBP1_GalR"/>
    <property type="match status" value="1"/>
</dbReference>
<evidence type="ECO:0000313" key="6">
    <source>
        <dbReference type="Proteomes" id="UP000779049"/>
    </source>
</evidence>
<dbReference type="Pfam" id="PF13377">
    <property type="entry name" value="Peripla_BP_3"/>
    <property type="match status" value="1"/>
</dbReference>
<feature type="domain" description="HTH lacI-type" evidence="4">
    <location>
        <begin position="2"/>
        <end position="58"/>
    </location>
</feature>
<dbReference type="PRINTS" id="PR00036">
    <property type="entry name" value="HTHLACI"/>
</dbReference>
<dbReference type="InterPro" id="IPR046335">
    <property type="entry name" value="LacI/GalR-like_sensor"/>
</dbReference>
<keyword evidence="6" id="KW-1185">Reference proteome</keyword>
<dbReference type="InterPro" id="IPR028082">
    <property type="entry name" value="Peripla_BP_I"/>
</dbReference>
<dbReference type="Pfam" id="PF00356">
    <property type="entry name" value="LacI"/>
    <property type="match status" value="1"/>
</dbReference>
<dbReference type="GO" id="GO:0003677">
    <property type="term" value="F:DNA binding"/>
    <property type="evidence" value="ECO:0007669"/>
    <property type="project" value="UniProtKB-KW"/>
</dbReference>
<protein>
    <submittedName>
        <fullName evidence="5">LacI family DNA-binding transcriptional regulator</fullName>
    </submittedName>
</protein>
<reference evidence="5 6" key="1">
    <citation type="journal article" date="2020" name="New Microbes New Infect">
        <title>Sellimonas caecigallum sp. nov., description and genome sequence of a new member of the Sellimonas genus isolated from the cecum of feral chicken.</title>
        <authorList>
            <person name="Wongkuna S."/>
            <person name="Ghimire S."/>
            <person name="Antony L."/>
            <person name="Chankhamhaengdecha S."/>
            <person name="Janvilisri T."/>
            <person name="Scaria J."/>
        </authorList>
    </citation>
    <scope>NUCLEOTIDE SEQUENCE [LARGE SCALE GENOMIC DNA]</scope>
    <source>
        <strain evidence="5 6">SW451</strain>
    </source>
</reference>
<dbReference type="InterPro" id="IPR000843">
    <property type="entry name" value="HTH_LacI"/>
</dbReference>
<evidence type="ECO:0000256" key="1">
    <source>
        <dbReference type="ARBA" id="ARBA00023015"/>
    </source>
</evidence>
<dbReference type="PROSITE" id="PS50932">
    <property type="entry name" value="HTH_LACI_2"/>
    <property type="match status" value="1"/>
</dbReference>
<evidence type="ECO:0000256" key="2">
    <source>
        <dbReference type="ARBA" id="ARBA00023125"/>
    </source>
</evidence>
<evidence type="ECO:0000256" key="3">
    <source>
        <dbReference type="ARBA" id="ARBA00023163"/>
    </source>
</evidence>
<comment type="caution">
    <text evidence="5">The sequence shown here is derived from an EMBL/GenBank/DDBJ whole genome shotgun (WGS) entry which is preliminary data.</text>
</comment>
<dbReference type="RefSeq" id="WP_221919429.1">
    <property type="nucleotide sequence ID" value="NZ_CP173660.1"/>
</dbReference>
<dbReference type="CDD" id="cd01392">
    <property type="entry name" value="HTH_LacI"/>
    <property type="match status" value="1"/>
</dbReference>
<dbReference type="SUPFAM" id="SSF53822">
    <property type="entry name" value="Periplasmic binding protein-like I"/>
    <property type="match status" value="1"/>
</dbReference>
<accession>A0ABS7L592</accession>